<organism evidence="5 6">
    <name type="scientific">Asparagus officinalis</name>
    <name type="common">Garden asparagus</name>
    <dbReference type="NCBI Taxonomy" id="4686"/>
    <lineage>
        <taxon>Eukaryota</taxon>
        <taxon>Viridiplantae</taxon>
        <taxon>Streptophyta</taxon>
        <taxon>Embryophyta</taxon>
        <taxon>Tracheophyta</taxon>
        <taxon>Spermatophyta</taxon>
        <taxon>Magnoliopsida</taxon>
        <taxon>Liliopsida</taxon>
        <taxon>Asparagales</taxon>
        <taxon>Asparagaceae</taxon>
        <taxon>Asparagoideae</taxon>
        <taxon>Asparagus</taxon>
    </lineage>
</organism>
<feature type="domain" description="FAD dependent oxidoreductase" evidence="4">
    <location>
        <begin position="8"/>
        <end position="338"/>
    </location>
</feature>
<proteinExistence type="predicted"/>
<keyword evidence="6" id="KW-1185">Reference proteome</keyword>
<sequence>MAHLTPGSDTWELARRSKQLWEELVESIERQGMDPLAELGWKKTGSLLIGRTSEDQAILERRAELLSKSGINSEYLSAASLLSKEPALEVGGECGAAFLPDDCQLDAFRTVAFIEKGNKCFASKGRYAEYFNNPAISLIRSEDGVVEGIQTVENVLYCKQALVVAAGAWTGSLMQSLSIKPDAVPCVPVKPRKGHLLVLENFNRIHLNHGLMEVGYLGHKAAKSPSDVDDDLLSISMTATMDMVGNLVLGSSRQFVGFNREVDESIIRCILDRAGEFFPAIRALSRNINQIRIGHRPYMPDGKPVIAPVPGLPKVLLAAGHEGSGLCMALGTAEMVGDMILNNPGKVNRTPFLMQGRFV</sequence>
<gene>
    <name evidence="5" type="ORF">A4U43_C10F13700</name>
</gene>
<dbReference type="Gramene" id="ONK56845">
    <property type="protein sequence ID" value="ONK56845"/>
    <property type="gene ID" value="A4U43_C10F13700"/>
</dbReference>
<dbReference type="PANTHER" id="PTHR13847">
    <property type="entry name" value="SARCOSINE DEHYDROGENASE-RELATED"/>
    <property type="match status" value="1"/>
</dbReference>
<dbReference type="EMBL" id="CM007390">
    <property type="protein sequence ID" value="ONK56845.1"/>
    <property type="molecule type" value="Genomic_DNA"/>
</dbReference>
<dbReference type="Gene3D" id="3.30.9.10">
    <property type="entry name" value="D-Amino Acid Oxidase, subunit A, domain 2"/>
    <property type="match status" value="1"/>
</dbReference>
<dbReference type="Proteomes" id="UP000243459">
    <property type="component" value="Chromosome 10"/>
</dbReference>
<name>A0A5P1E5W6_ASPOF</name>
<evidence type="ECO:0000259" key="4">
    <source>
        <dbReference type="Pfam" id="PF01266"/>
    </source>
</evidence>
<dbReference type="InterPro" id="IPR036188">
    <property type="entry name" value="FAD/NAD-bd_sf"/>
</dbReference>
<evidence type="ECO:0000313" key="5">
    <source>
        <dbReference type="EMBL" id="ONK56845.1"/>
    </source>
</evidence>
<protein>
    <recommendedName>
        <fullName evidence="2">FAD-dependent oxidoreductase domain-containing protein 1</fullName>
    </recommendedName>
</protein>
<dbReference type="SUPFAM" id="SSF54373">
    <property type="entry name" value="FAD-linked reductases, C-terminal domain"/>
    <property type="match status" value="1"/>
</dbReference>
<dbReference type="InterPro" id="IPR006076">
    <property type="entry name" value="FAD-dep_OxRdtase"/>
</dbReference>
<dbReference type="AlphaFoldDB" id="A0A5P1E5W6"/>
<dbReference type="Pfam" id="PF01266">
    <property type="entry name" value="DAO"/>
    <property type="match status" value="1"/>
</dbReference>
<evidence type="ECO:0000256" key="1">
    <source>
        <dbReference type="ARBA" id="ARBA00023002"/>
    </source>
</evidence>
<dbReference type="OMA" id="YTEGARQ"/>
<keyword evidence="1" id="KW-0560">Oxidoreductase</keyword>
<reference evidence="6" key="1">
    <citation type="journal article" date="2017" name="Nat. Commun.">
        <title>The asparagus genome sheds light on the origin and evolution of a young Y chromosome.</title>
        <authorList>
            <person name="Harkess A."/>
            <person name="Zhou J."/>
            <person name="Xu C."/>
            <person name="Bowers J.E."/>
            <person name="Van der Hulst R."/>
            <person name="Ayyampalayam S."/>
            <person name="Mercati F."/>
            <person name="Riccardi P."/>
            <person name="McKain M.R."/>
            <person name="Kakrana A."/>
            <person name="Tang H."/>
            <person name="Ray J."/>
            <person name="Groenendijk J."/>
            <person name="Arikit S."/>
            <person name="Mathioni S.M."/>
            <person name="Nakano M."/>
            <person name="Shan H."/>
            <person name="Telgmann-Rauber A."/>
            <person name="Kanno A."/>
            <person name="Yue Z."/>
            <person name="Chen H."/>
            <person name="Li W."/>
            <person name="Chen Y."/>
            <person name="Xu X."/>
            <person name="Zhang Y."/>
            <person name="Luo S."/>
            <person name="Chen H."/>
            <person name="Gao J."/>
            <person name="Mao Z."/>
            <person name="Pires J.C."/>
            <person name="Luo M."/>
            <person name="Kudrna D."/>
            <person name="Wing R.A."/>
            <person name="Meyers B.C."/>
            <person name="Yi K."/>
            <person name="Kong H."/>
            <person name="Lavrijsen P."/>
            <person name="Sunseri F."/>
            <person name="Falavigna A."/>
            <person name="Ye Y."/>
            <person name="Leebens-Mack J.H."/>
            <person name="Chen G."/>
        </authorList>
    </citation>
    <scope>NUCLEOTIDE SEQUENCE [LARGE SCALE GENOMIC DNA]</scope>
    <source>
        <strain evidence="6">cv. DH0086</strain>
    </source>
</reference>
<accession>A0A5P1E5W6</accession>
<dbReference type="Gene3D" id="3.50.50.60">
    <property type="entry name" value="FAD/NAD(P)-binding domain"/>
    <property type="match status" value="1"/>
</dbReference>
<dbReference type="SUPFAM" id="SSF51905">
    <property type="entry name" value="FAD/NAD(P)-binding domain"/>
    <property type="match status" value="1"/>
</dbReference>
<dbReference type="GO" id="GO:0005737">
    <property type="term" value="C:cytoplasm"/>
    <property type="evidence" value="ECO:0007669"/>
    <property type="project" value="TreeGrafter"/>
</dbReference>
<dbReference type="GO" id="GO:0016491">
    <property type="term" value="F:oxidoreductase activity"/>
    <property type="evidence" value="ECO:0007669"/>
    <property type="project" value="UniProtKB-KW"/>
</dbReference>
<evidence type="ECO:0000256" key="3">
    <source>
        <dbReference type="ARBA" id="ARBA00046185"/>
    </source>
</evidence>
<evidence type="ECO:0000256" key="2">
    <source>
        <dbReference type="ARBA" id="ARBA00039785"/>
    </source>
</evidence>
<dbReference type="PANTHER" id="PTHR13847:SF287">
    <property type="entry name" value="FAD-DEPENDENT OXIDOREDUCTASE DOMAIN-CONTAINING PROTEIN 1"/>
    <property type="match status" value="1"/>
</dbReference>
<comment type="function">
    <text evidence="3">Required for the assembly of the mitochondrial membrane respiratory chain NADH dehydrogenase (Complex I). Involved in mid-late stages of complex I assembly.</text>
</comment>
<evidence type="ECO:0000313" key="6">
    <source>
        <dbReference type="Proteomes" id="UP000243459"/>
    </source>
</evidence>